<sequence>MRGATRLWVLLLLVTVSDCAVITGACERDASAGRAPAVPSACGSEACGCAPRWGGKERRPLLRETPAPRLPLPAGPAVLPARPRQAPLLPDLKHFHL</sequence>
<gene>
    <name evidence="7" type="ORF">QTO34_011084</name>
</gene>
<reference evidence="7" key="1">
    <citation type="submission" date="2023-06" db="EMBL/GenBank/DDBJ databases">
        <title>Reference genome for the Northern bat (Eptesicus nilssonii), a most northern bat species.</title>
        <authorList>
            <person name="Laine V.N."/>
            <person name="Pulliainen A.T."/>
            <person name="Lilley T.M."/>
        </authorList>
    </citation>
    <scope>NUCLEOTIDE SEQUENCE</scope>
    <source>
        <strain evidence="7">BLF_Eptnil</strain>
        <tissue evidence="7">Kidney</tissue>
    </source>
</reference>
<dbReference type="Proteomes" id="UP001177744">
    <property type="component" value="Unassembled WGS sequence"/>
</dbReference>
<evidence type="ECO:0000256" key="3">
    <source>
        <dbReference type="ARBA" id="ARBA00023157"/>
    </source>
</evidence>
<feature type="region of interest" description="Disordered" evidence="4">
    <location>
        <begin position="60"/>
        <end position="83"/>
    </location>
</feature>
<dbReference type="InterPro" id="IPR023569">
    <property type="entry name" value="Prokineticin_domain"/>
</dbReference>
<evidence type="ECO:0000259" key="6">
    <source>
        <dbReference type="Pfam" id="PF06607"/>
    </source>
</evidence>
<comment type="caution">
    <text evidence="7">The sequence shown here is derived from an EMBL/GenBank/DDBJ whole genome shotgun (WGS) entry which is preliminary data.</text>
</comment>
<keyword evidence="2" id="KW-0964">Secreted</keyword>
<protein>
    <recommendedName>
        <fullName evidence="6">Prokineticin domain-containing protein</fullName>
    </recommendedName>
</protein>
<comment type="subcellular location">
    <subcellularLocation>
        <location evidence="1">Secreted</location>
    </subcellularLocation>
</comment>
<proteinExistence type="predicted"/>
<name>A0AA40HCU9_CNENI</name>
<organism evidence="7 8">
    <name type="scientific">Cnephaeus nilssonii</name>
    <name type="common">Northern bat</name>
    <name type="synonym">Eptesicus nilssonii</name>
    <dbReference type="NCBI Taxonomy" id="3371016"/>
    <lineage>
        <taxon>Eukaryota</taxon>
        <taxon>Metazoa</taxon>
        <taxon>Chordata</taxon>
        <taxon>Craniata</taxon>
        <taxon>Vertebrata</taxon>
        <taxon>Euteleostomi</taxon>
        <taxon>Mammalia</taxon>
        <taxon>Eutheria</taxon>
        <taxon>Laurasiatheria</taxon>
        <taxon>Chiroptera</taxon>
        <taxon>Yangochiroptera</taxon>
        <taxon>Vespertilionidae</taxon>
        <taxon>Cnephaeus</taxon>
    </lineage>
</organism>
<feature type="signal peptide" evidence="5">
    <location>
        <begin position="1"/>
        <end position="19"/>
    </location>
</feature>
<keyword evidence="5" id="KW-0732">Signal</keyword>
<accession>A0AA40HCU9</accession>
<evidence type="ECO:0000313" key="7">
    <source>
        <dbReference type="EMBL" id="KAK1328914.1"/>
    </source>
</evidence>
<evidence type="ECO:0000256" key="2">
    <source>
        <dbReference type="ARBA" id="ARBA00022525"/>
    </source>
</evidence>
<keyword evidence="8" id="KW-1185">Reference proteome</keyword>
<dbReference type="AlphaFoldDB" id="A0AA40HCU9"/>
<dbReference type="EMBL" id="JAULJE010000022">
    <property type="protein sequence ID" value="KAK1328914.1"/>
    <property type="molecule type" value="Genomic_DNA"/>
</dbReference>
<evidence type="ECO:0000256" key="1">
    <source>
        <dbReference type="ARBA" id="ARBA00004613"/>
    </source>
</evidence>
<evidence type="ECO:0000256" key="4">
    <source>
        <dbReference type="SAM" id="MobiDB-lite"/>
    </source>
</evidence>
<evidence type="ECO:0000313" key="8">
    <source>
        <dbReference type="Proteomes" id="UP001177744"/>
    </source>
</evidence>
<evidence type="ECO:0000256" key="5">
    <source>
        <dbReference type="SAM" id="SignalP"/>
    </source>
</evidence>
<feature type="domain" description="Prokineticin" evidence="6">
    <location>
        <begin position="1"/>
        <end position="35"/>
    </location>
</feature>
<dbReference type="Pfam" id="PF06607">
    <property type="entry name" value="Prokineticin"/>
    <property type="match status" value="1"/>
</dbReference>
<keyword evidence="3" id="KW-1015">Disulfide bond</keyword>
<feature type="chain" id="PRO_5041345215" description="Prokineticin domain-containing protein" evidence="5">
    <location>
        <begin position="20"/>
        <end position="97"/>
    </location>
</feature>
<dbReference type="GO" id="GO:0005576">
    <property type="term" value="C:extracellular region"/>
    <property type="evidence" value="ECO:0007669"/>
    <property type="project" value="UniProtKB-SubCell"/>
</dbReference>